<sequence>MPIAMKVVWRPAALADLSRLISHIAMDNPSAAARLSRRLRQAAENLPIFPYKGRVGAIPDTRELVTVQPYIIVYKVVPDENSLDVLRVWHAAQSRQEVD</sequence>
<reference evidence="3 4" key="1">
    <citation type="submission" date="2017-07" db="EMBL/GenBank/DDBJ databases">
        <title>Niveispirillum cyanobacteriorum sp. nov., isolated from cyanobacterial aggregates in a eutrophic lake.</title>
        <authorList>
            <person name="Cai H."/>
        </authorList>
    </citation>
    <scope>NUCLEOTIDE SEQUENCE [LARGE SCALE GENOMIC DNA]</scope>
    <source>
        <strain evidence="4">TH1-14</strain>
    </source>
</reference>
<dbReference type="InterPro" id="IPR007712">
    <property type="entry name" value="RelE/ParE_toxin"/>
</dbReference>
<dbReference type="NCBIfam" id="TIGR02385">
    <property type="entry name" value="RelE_StbE"/>
    <property type="match status" value="1"/>
</dbReference>
<dbReference type="InterPro" id="IPR035093">
    <property type="entry name" value="RelE/ParE_toxin_dom_sf"/>
</dbReference>
<dbReference type="Gene3D" id="3.30.2310.20">
    <property type="entry name" value="RelE-like"/>
    <property type="match status" value="1"/>
</dbReference>
<dbReference type="EMBL" id="NOXU01000031">
    <property type="protein sequence ID" value="OYQ32613.1"/>
    <property type="molecule type" value="Genomic_DNA"/>
</dbReference>
<dbReference type="PANTHER" id="PTHR33755">
    <property type="entry name" value="TOXIN PARE1-RELATED"/>
    <property type="match status" value="1"/>
</dbReference>
<name>A0A255YTR6_9PROT</name>
<evidence type="ECO:0000256" key="2">
    <source>
        <dbReference type="ARBA" id="ARBA00022649"/>
    </source>
</evidence>
<evidence type="ECO:0000256" key="1">
    <source>
        <dbReference type="ARBA" id="ARBA00006226"/>
    </source>
</evidence>
<keyword evidence="2" id="KW-1277">Toxin-antitoxin system</keyword>
<evidence type="ECO:0000313" key="4">
    <source>
        <dbReference type="Proteomes" id="UP000216998"/>
    </source>
</evidence>
<dbReference type="Pfam" id="PF05016">
    <property type="entry name" value="ParE_toxin"/>
    <property type="match status" value="1"/>
</dbReference>
<accession>A0A255YTR6</accession>
<dbReference type="InterPro" id="IPR051803">
    <property type="entry name" value="TA_system_RelE-like_toxin"/>
</dbReference>
<comment type="similarity">
    <text evidence="1">Belongs to the RelE toxin family.</text>
</comment>
<dbReference type="AlphaFoldDB" id="A0A255YTR6"/>
<comment type="caution">
    <text evidence="3">The sequence shown here is derived from an EMBL/GenBank/DDBJ whole genome shotgun (WGS) entry which is preliminary data.</text>
</comment>
<evidence type="ECO:0000313" key="3">
    <source>
        <dbReference type="EMBL" id="OYQ32613.1"/>
    </source>
</evidence>
<keyword evidence="4" id="KW-1185">Reference proteome</keyword>
<evidence type="ECO:0008006" key="5">
    <source>
        <dbReference type="Google" id="ProtNLM"/>
    </source>
</evidence>
<dbReference type="Proteomes" id="UP000216998">
    <property type="component" value="Unassembled WGS sequence"/>
</dbReference>
<organism evidence="3 4">
    <name type="scientific">Niveispirillum lacus</name>
    <dbReference type="NCBI Taxonomy" id="1981099"/>
    <lineage>
        <taxon>Bacteria</taxon>
        <taxon>Pseudomonadati</taxon>
        <taxon>Pseudomonadota</taxon>
        <taxon>Alphaproteobacteria</taxon>
        <taxon>Rhodospirillales</taxon>
        <taxon>Azospirillaceae</taxon>
        <taxon>Niveispirillum</taxon>
    </lineage>
</organism>
<gene>
    <name evidence="3" type="ORF">CHU95_17705</name>
</gene>
<protein>
    <recommendedName>
        <fullName evidence="5">Plasmid stabilization protein</fullName>
    </recommendedName>
</protein>
<proteinExistence type="inferred from homology"/>